<feature type="transmembrane region" description="Helical" evidence="1">
    <location>
        <begin position="171"/>
        <end position="192"/>
    </location>
</feature>
<feature type="transmembrane region" description="Helical" evidence="1">
    <location>
        <begin position="399"/>
        <end position="421"/>
    </location>
</feature>
<dbReference type="NCBIfam" id="TIGR03920">
    <property type="entry name" value="T7SS_EccD"/>
    <property type="match status" value="1"/>
</dbReference>
<evidence type="ECO:0000313" key="3">
    <source>
        <dbReference type="EMBL" id="ORV06336.1"/>
    </source>
</evidence>
<feature type="transmembrane region" description="Helical" evidence="1">
    <location>
        <begin position="368"/>
        <end position="387"/>
    </location>
</feature>
<organism evidence="3 4">
    <name type="scientific">Mycolicibacterium fallax</name>
    <name type="common">Mycobacterium fallax</name>
    <dbReference type="NCBI Taxonomy" id="1793"/>
    <lineage>
        <taxon>Bacteria</taxon>
        <taxon>Bacillati</taxon>
        <taxon>Actinomycetota</taxon>
        <taxon>Actinomycetes</taxon>
        <taxon>Mycobacteriales</taxon>
        <taxon>Mycobacteriaceae</taxon>
        <taxon>Mycolicibacterium</taxon>
    </lineage>
</organism>
<feature type="transmembrane region" description="Helical" evidence="1">
    <location>
        <begin position="119"/>
        <end position="139"/>
    </location>
</feature>
<dbReference type="InterPro" id="IPR006707">
    <property type="entry name" value="T7SS_EccD"/>
</dbReference>
<gene>
    <name evidence="3" type="ORF">AWC04_05540</name>
</gene>
<dbReference type="Proteomes" id="UP000193484">
    <property type="component" value="Unassembled WGS sequence"/>
</dbReference>
<feature type="transmembrane region" description="Helical" evidence="1">
    <location>
        <begin position="312"/>
        <end position="333"/>
    </location>
</feature>
<feature type="transmembrane region" description="Helical" evidence="1">
    <location>
        <begin position="433"/>
        <end position="456"/>
    </location>
</feature>
<dbReference type="EMBL" id="LQOJ01000021">
    <property type="protein sequence ID" value="ORV06336.1"/>
    <property type="molecule type" value="Genomic_DNA"/>
</dbReference>
<reference evidence="3 4" key="1">
    <citation type="submission" date="2016-01" db="EMBL/GenBank/DDBJ databases">
        <title>The new phylogeny of the genus Mycobacterium.</title>
        <authorList>
            <person name="Tarcisio F."/>
            <person name="Conor M."/>
            <person name="Antonella G."/>
            <person name="Elisabetta G."/>
            <person name="Giulia F.S."/>
            <person name="Sara T."/>
            <person name="Anna F."/>
            <person name="Clotilde B."/>
            <person name="Roberto B."/>
            <person name="Veronica D.S."/>
            <person name="Fabio R."/>
            <person name="Monica P."/>
            <person name="Olivier J."/>
            <person name="Enrico T."/>
            <person name="Nicola S."/>
        </authorList>
    </citation>
    <scope>NUCLEOTIDE SEQUENCE [LARGE SCALE GENOMIC DNA]</scope>
    <source>
        <strain evidence="3 4">DSM 44179</strain>
    </source>
</reference>
<accession>A0A1X1RHF5</accession>
<dbReference type="Pfam" id="PF19053">
    <property type="entry name" value="EccD"/>
    <property type="match status" value="1"/>
</dbReference>
<feature type="transmembrane region" description="Helical" evidence="1">
    <location>
        <begin position="225"/>
        <end position="247"/>
    </location>
</feature>
<evidence type="ECO:0000259" key="2">
    <source>
        <dbReference type="Pfam" id="PF19053"/>
    </source>
</evidence>
<evidence type="ECO:0000313" key="4">
    <source>
        <dbReference type="Proteomes" id="UP000193484"/>
    </source>
</evidence>
<proteinExistence type="predicted"/>
<keyword evidence="1" id="KW-0472">Membrane</keyword>
<keyword evidence="1" id="KW-0812">Transmembrane</keyword>
<sequence>MELLDAELRRRGRPGLAPGSGYELQRVNGIRLDTGKSLDELGVEDGTALQLVTATDGDCAEPQYESLSTGLARVGRTLFPPVTAQTVAHCALAILAMAAAVLAVAGVRARLTGDSPVPAVAVGTAGLLAAAAAAGVWRWWPRRTDLLIGFGWLAVPLLALGAGTAPPGGLGAPHLFIVALAAAVLAVALTALTGAHRDIAAAVVTLCVLGGALAAARMWRPIPAQWLAMCTLIALLVLLTLAPTIALRAARIRPPHFGSVTGRDLFHRADGMPVDAVVPVDQSAAAEPEADPNPDTTPRGAAVAAAARRANAVLTGICVAAAITLVPAVWATLLPGRPRAGAAAVLAGLVVMIFVLRSRNFTDRRQAVPLICGAAAAVCAGVARYVWAAPAGSTGALVGGALVLTGFGAGTLIAALLVPPTRFTPLVRMTAEWLELLAIVVALPLAAWIGGLFAWVRMR</sequence>
<keyword evidence="1" id="KW-1133">Transmembrane helix</keyword>
<keyword evidence="4" id="KW-1185">Reference proteome</keyword>
<dbReference type="STRING" id="1793.AWC04_05540"/>
<name>A0A1X1RHF5_MYCFA</name>
<feature type="transmembrane region" description="Helical" evidence="1">
    <location>
        <begin position="146"/>
        <end position="165"/>
    </location>
</feature>
<feature type="transmembrane region" description="Helical" evidence="1">
    <location>
        <begin position="86"/>
        <end position="107"/>
    </location>
</feature>
<comment type="caution">
    <text evidence="3">The sequence shown here is derived from an EMBL/GenBank/DDBJ whole genome shotgun (WGS) entry which is preliminary data.</text>
</comment>
<feature type="transmembrane region" description="Helical" evidence="1">
    <location>
        <begin position="199"/>
        <end position="219"/>
    </location>
</feature>
<evidence type="ECO:0000256" key="1">
    <source>
        <dbReference type="SAM" id="Phobius"/>
    </source>
</evidence>
<dbReference type="InterPro" id="IPR044049">
    <property type="entry name" value="EccD_transm"/>
</dbReference>
<feature type="transmembrane region" description="Helical" evidence="1">
    <location>
        <begin position="339"/>
        <end position="356"/>
    </location>
</feature>
<dbReference type="AlphaFoldDB" id="A0A1X1RHF5"/>
<feature type="domain" description="EccD-like transmembrane" evidence="2">
    <location>
        <begin position="94"/>
        <end position="457"/>
    </location>
</feature>
<protein>
    <submittedName>
        <fullName evidence="3">Type VII secretion integral membrane protein EccD</fullName>
    </submittedName>
</protein>